<evidence type="ECO:0000313" key="3">
    <source>
        <dbReference type="EMBL" id="KAJ0407069.1"/>
    </source>
</evidence>
<keyword evidence="1" id="KW-0812">Transmembrane</keyword>
<keyword evidence="1" id="KW-0472">Membrane</keyword>
<dbReference type="AlphaFoldDB" id="A0AAD5LN14"/>
<name>A0AAD5LN14_PYTIN</name>
<organism evidence="3 4">
    <name type="scientific">Pythium insidiosum</name>
    <name type="common">Pythiosis disease agent</name>
    <dbReference type="NCBI Taxonomy" id="114742"/>
    <lineage>
        <taxon>Eukaryota</taxon>
        <taxon>Sar</taxon>
        <taxon>Stramenopiles</taxon>
        <taxon>Oomycota</taxon>
        <taxon>Peronosporomycetes</taxon>
        <taxon>Pythiales</taxon>
        <taxon>Pythiaceae</taxon>
        <taxon>Pythium</taxon>
    </lineage>
</organism>
<keyword evidence="1" id="KW-1133">Transmembrane helix</keyword>
<dbReference type="InterPro" id="IPR021843">
    <property type="entry name" value="PSME4_C"/>
</dbReference>
<evidence type="ECO:0000256" key="1">
    <source>
        <dbReference type="SAM" id="Phobius"/>
    </source>
</evidence>
<accession>A0AAD5LN14</accession>
<dbReference type="EMBL" id="JAKCXM010000025">
    <property type="protein sequence ID" value="KAJ0407069.1"/>
    <property type="molecule type" value="Genomic_DNA"/>
</dbReference>
<comment type="caution">
    <text evidence="3">The sequence shown here is derived from an EMBL/GenBank/DDBJ whole genome shotgun (WGS) entry which is preliminary data.</text>
</comment>
<gene>
    <name evidence="3" type="ORF">P43SY_005342</name>
</gene>
<dbReference type="Proteomes" id="UP001209570">
    <property type="component" value="Unassembled WGS sequence"/>
</dbReference>
<dbReference type="InterPro" id="IPR035309">
    <property type="entry name" value="PSME4"/>
</dbReference>
<dbReference type="GO" id="GO:0010499">
    <property type="term" value="P:proteasomal ubiquitin-independent protein catabolic process"/>
    <property type="evidence" value="ECO:0007669"/>
    <property type="project" value="TreeGrafter"/>
</dbReference>
<feature type="domain" description="Proteasome activator complex subunit 4 C-terminal" evidence="2">
    <location>
        <begin position="69"/>
        <end position="159"/>
    </location>
</feature>
<evidence type="ECO:0000259" key="2">
    <source>
        <dbReference type="Pfam" id="PF11919"/>
    </source>
</evidence>
<dbReference type="GO" id="GO:0016504">
    <property type="term" value="F:peptidase activator activity"/>
    <property type="evidence" value="ECO:0007669"/>
    <property type="project" value="InterPro"/>
</dbReference>
<feature type="transmembrane region" description="Helical" evidence="1">
    <location>
        <begin position="70"/>
        <end position="88"/>
    </location>
</feature>
<dbReference type="GO" id="GO:0070628">
    <property type="term" value="F:proteasome binding"/>
    <property type="evidence" value="ECO:0007669"/>
    <property type="project" value="InterPro"/>
</dbReference>
<reference evidence="3" key="1">
    <citation type="submission" date="2021-12" db="EMBL/GenBank/DDBJ databases">
        <title>Prjna785345.</title>
        <authorList>
            <person name="Rujirawat T."/>
            <person name="Krajaejun T."/>
        </authorList>
    </citation>
    <scope>NUCLEOTIDE SEQUENCE</scope>
    <source>
        <strain evidence="3">Pi057C3</strain>
    </source>
</reference>
<protein>
    <recommendedName>
        <fullName evidence="2">Proteasome activator complex subunit 4 C-terminal domain-containing protein</fullName>
    </recommendedName>
</protein>
<dbReference type="PANTHER" id="PTHR32170:SF3">
    <property type="entry name" value="PROTEASOME ACTIVATOR COMPLEX SUBUNIT 4"/>
    <property type="match status" value="1"/>
</dbReference>
<sequence>MAKYTLRNLVHIERTDTVSTLSETFRAQAQDARTKHPKFMRRLQRQEKEKEADAEIVKTKQRIKTNEQKMASSVLGMSAIILAFPYSVPAFVPPLFEELGCYLYLKHSTPTVSYLEKAVKDTLLEFKRTHQDNWLEIKANFTAEQRDVFEDVLISPSYYT</sequence>
<dbReference type="PANTHER" id="PTHR32170">
    <property type="entry name" value="PROTEASOME ACTIVATOR COMPLEX SUBUNIT 4"/>
    <property type="match status" value="1"/>
</dbReference>
<dbReference type="GO" id="GO:0005634">
    <property type="term" value="C:nucleus"/>
    <property type="evidence" value="ECO:0007669"/>
    <property type="project" value="TreeGrafter"/>
</dbReference>
<dbReference type="Pfam" id="PF11919">
    <property type="entry name" value="PSME4_C"/>
    <property type="match status" value="1"/>
</dbReference>
<evidence type="ECO:0000313" key="4">
    <source>
        <dbReference type="Proteomes" id="UP001209570"/>
    </source>
</evidence>
<dbReference type="GO" id="GO:0005829">
    <property type="term" value="C:cytosol"/>
    <property type="evidence" value="ECO:0007669"/>
    <property type="project" value="TreeGrafter"/>
</dbReference>
<proteinExistence type="predicted"/>
<keyword evidence="4" id="KW-1185">Reference proteome</keyword>